<dbReference type="Proteomes" id="UP001233999">
    <property type="component" value="Unassembled WGS sequence"/>
</dbReference>
<keyword evidence="12" id="KW-1185">Reference proteome</keyword>
<keyword evidence="2" id="KW-1003">Cell membrane</keyword>
<dbReference type="InterPro" id="IPR003598">
    <property type="entry name" value="Ig_sub2"/>
</dbReference>
<evidence type="ECO:0000313" key="11">
    <source>
        <dbReference type="EMBL" id="KAJ9583946.1"/>
    </source>
</evidence>
<feature type="domain" description="Ig-like" evidence="10">
    <location>
        <begin position="160"/>
        <end position="198"/>
    </location>
</feature>
<reference evidence="11" key="1">
    <citation type="journal article" date="2023" name="IScience">
        <title>Live-bearing cockroach genome reveals convergent evolutionary mechanisms linked to viviparity in insects and beyond.</title>
        <authorList>
            <person name="Fouks B."/>
            <person name="Harrison M.C."/>
            <person name="Mikhailova A.A."/>
            <person name="Marchal E."/>
            <person name="English S."/>
            <person name="Carruthers M."/>
            <person name="Jennings E.C."/>
            <person name="Chiamaka E.L."/>
            <person name="Frigard R.A."/>
            <person name="Pippel M."/>
            <person name="Attardo G.M."/>
            <person name="Benoit J.B."/>
            <person name="Bornberg-Bauer E."/>
            <person name="Tobe S.S."/>
        </authorList>
    </citation>
    <scope>NUCLEOTIDE SEQUENCE</scope>
    <source>
        <strain evidence="11">Stay&amp;Tobe</strain>
    </source>
</reference>
<gene>
    <name evidence="11" type="ORF">L9F63_021720</name>
</gene>
<dbReference type="CDD" id="cd00096">
    <property type="entry name" value="Ig"/>
    <property type="match status" value="1"/>
</dbReference>
<evidence type="ECO:0000256" key="9">
    <source>
        <dbReference type="SAM" id="Phobius"/>
    </source>
</evidence>
<dbReference type="EMBL" id="JASPKZ010007493">
    <property type="protein sequence ID" value="KAJ9583946.1"/>
    <property type="molecule type" value="Genomic_DNA"/>
</dbReference>
<evidence type="ECO:0000256" key="8">
    <source>
        <dbReference type="ARBA" id="ARBA00023319"/>
    </source>
</evidence>
<keyword evidence="8" id="KW-0393">Immunoglobulin domain</keyword>
<dbReference type="PIRSF" id="PIRSF000615">
    <property type="entry name" value="TyrPK_CSF1-R"/>
    <property type="match status" value="1"/>
</dbReference>
<keyword evidence="4" id="KW-0677">Repeat</keyword>
<evidence type="ECO:0000256" key="6">
    <source>
        <dbReference type="ARBA" id="ARBA00023157"/>
    </source>
</evidence>
<evidence type="ECO:0000256" key="7">
    <source>
        <dbReference type="ARBA" id="ARBA00023180"/>
    </source>
</evidence>
<evidence type="ECO:0000313" key="12">
    <source>
        <dbReference type="Proteomes" id="UP001233999"/>
    </source>
</evidence>
<name>A0AAD8EBH1_DIPPU</name>
<dbReference type="InterPro" id="IPR050958">
    <property type="entry name" value="Cell_Adh-Cytoskel_Orgn"/>
</dbReference>
<feature type="non-terminal residue" evidence="11">
    <location>
        <position position="1"/>
    </location>
</feature>
<dbReference type="InterPro" id="IPR003599">
    <property type="entry name" value="Ig_sub"/>
</dbReference>
<evidence type="ECO:0000256" key="2">
    <source>
        <dbReference type="ARBA" id="ARBA00022475"/>
    </source>
</evidence>
<dbReference type="PROSITE" id="PS50835">
    <property type="entry name" value="IG_LIKE"/>
    <property type="match status" value="2"/>
</dbReference>
<evidence type="ECO:0000256" key="5">
    <source>
        <dbReference type="ARBA" id="ARBA00023136"/>
    </source>
</evidence>
<dbReference type="GO" id="GO:0007156">
    <property type="term" value="P:homophilic cell adhesion via plasma membrane adhesion molecules"/>
    <property type="evidence" value="ECO:0007669"/>
    <property type="project" value="TreeGrafter"/>
</dbReference>
<dbReference type="GO" id="GO:0005886">
    <property type="term" value="C:plasma membrane"/>
    <property type="evidence" value="ECO:0007669"/>
    <property type="project" value="UniProtKB-SubCell"/>
</dbReference>
<keyword evidence="7" id="KW-0325">Glycoprotein</keyword>
<organism evidence="11 12">
    <name type="scientific">Diploptera punctata</name>
    <name type="common">Pacific beetle cockroach</name>
    <dbReference type="NCBI Taxonomy" id="6984"/>
    <lineage>
        <taxon>Eukaryota</taxon>
        <taxon>Metazoa</taxon>
        <taxon>Ecdysozoa</taxon>
        <taxon>Arthropoda</taxon>
        <taxon>Hexapoda</taxon>
        <taxon>Insecta</taxon>
        <taxon>Pterygota</taxon>
        <taxon>Neoptera</taxon>
        <taxon>Polyneoptera</taxon>
        <taxon>Dictyoptera</taxon>
        <taxon>Blattodea</taxon>
        <taxon>Blaberoidea</taxon>
        <taxon>Blaberidae</taxon>
        <taxon>Diplopterinae</taxon>
        <taxon>Diploptera</taxon>
    </lineage>
</organism>
<dbReference type="InterPro" id="IPR013098">
    <property type="entry name" value="Ig_I-set"/>
</dbReference>
<keyword evidence="5 9" id="KW-0472">Membrane</keyword>
<dbReference type="PANTHER" id="PTHR45080">
    <property type="entry name" value="CONTACTIN 5"/>
    <property type="match status" value="1"/>
</dbReference>
<dbReference type="FunFam" id="2.60.40.10:FF:000005">
    <property type="entry name" value="Neuronal cell adhesion molecule"/>
    <property type="match status" value="1"/>
</dbReference>
<dbReference type="Gene3D" id="2.60.40.10">
    <property type="entry name" value="Immunoglobulins"/>
    <property type="match status" value="2"/>
</dbReference>
<sequence>RIDFSRPKTWLFEDEDNRKFHNINSTLEDEDVDYQSEIDVHNSKASTGQYRSELSVASSHYLDTGYYRCVVNGTSLEDGEDNAASIYVYVQDEHDLLDGSIVCNLYLQSISYFNLKKVVRMIVYSQLNLSETAVYKSKGYEKVSGEYTEIPTCCANFDNPDEQSLSIWGKPDKVAEGDTITLFCGATKFNFSDDISWYVRRVGYSTKSLVNNKTGIIGFGGLAREDGSSSIRWREAPKEPKIISTNLNTSEMMVNTGTPVFMYCKADGLPVPTVKWYKDDALLSNYNKSRITIEKEKLTIPFAKLEDEGDYRCVVSNRINTASRSISLRFKDKPGANLALVSGIIACVITLVVVIIILIMKICKERRLRKELDVAGLSTFVQGAMENINPELPVDEQAELLPYDKKWEFPRDKLKL</sequence>
<evidence type="ECO:0000256" key="1">
    <source>
        <dbReference type="ARBA" id="ARBA00004236"/>
    </source>
</evidence>
<feature type="non-terminal residue" evidence="11">
    <location>
        <position position="416"/>
    </location>
</feature>
<comment type="subcellular location">
    <subcellularLocation>
        <location evidence="1">Cell membrane</location>
    </subcellularLocation>
</comment>
<accession>A0AAD8EBH1</accession>
<keyword evidence="9" id="KW-1133">Transmembrane helix</keyword>
<dbReference type="PANTHER" id="PTHR45080:SF8">
    <property type="entry name" value="IG-LIKE DOMAIN-CONTAINING PROTEIN"/>
    <property type="match status" value="1"/>
</dbReference>
<dbReference type="SMART" id="SM00409">
    <property type="entry name" value="IG"/>
    <property type="match status" value="1"/>
</dbReference>
<evidence type="ECO:0000256" key="3">
    <source>
        <dbReference type="ARBA" id="ARBA00022729"/>
    </source>
</evidence>
<dbReference type="SUPFAM" id="SSF48726">
    <property type="entry name" value="Immunoglobulin"/>
    <property type="match status" value="1"/>
</dbReference>
<reference evidence="11" key="2">
    <citation type="submission" date="2023-05" db="EMBL/GenBank/DDBJ databases">
        <authorList>
            <person name="Fouks B."/>
        </authorList>
    </citation>
    <scope>NUCLEOTIDE SEQUENCE</scope>
    <source>
        <strain evidence="11">Stay&amp;Tobe</strain>
        <tissue evidence="11">Testes</tissue>
    </source>
</reference>
<dbReference type="InterPro" id="IPR013783">
    <property type="entry name" value="Ig-like_fold"/>
</dbReference>
<evidence type="ECO:0000259" key="10">
    <source>
        <dbReference type="PROSITE" id="PS50835"/>
    </source>
</evidence>
<protein>
    <recommendedName>
        <fullName evidence="10">Ig-like domain-containing protein</fullName>
    </recommendedName>
</protein>
<evidence type="ECO:0000256" key="4">
    <source>
        <dbReference type="ARBA" id="ARBA00022737"/>
    </source>
</evidence>
<dbReference type="SMART" id="SM00408">
    <property type="entry name" value="IGc2"/>
    <property type="match status" value="1"/>
</dbReference>
<keyword evidence="9" id="KW-0812">Transmembrane</keyword>
<dbReference type="Pfam" id="PF07679">
    <property type="entry name" value="I-set"/>
    <property type="match status" value="1"/>
</dbReference>
<dbReference type="AlphaFoldDB" id="A0AAD8EBH1"/>
<feature type="transmembrane region" description="Helical" evidence="9">
    <location>
        <begin position="338"/>
        <end position="360"/>
    </location>
</feature>
<comment type="caution">
    <text evidence="11">The sequence shown here is derived from an EMBL/GenBank/DDBJ whole genome shotgun (WGS) entry which is preliminary data.</text>
</comment>
<dbReference type="InterPro" id="IPR007110">
    <property type="entry name" value="Ig-like_dom"/>
</dbReference>
<keyword evidence="6" id="KW-1015">Disulfide bond</keyword>
<keyword evidence="3" id="KW-0732">Signal</keyword>
<proteinExistence type="predicted"/>
<dbReference type="InterPro" id="IPR036179">
    <property type="entry name" value="Ig-like_dom_sf"/>
</dbReference>
<feature type="domain" description="Ig-like" evidence="10">
    <location>
        <begin position="240"/>
        <end position="327"/>
    </location>
</feature>